<dbReference type="InterPro" id="IPR007487">
    <property type="entry name" value="ABC_transpt-TYRBP-like"/>
</dbReference>
<keyword evidence="1" id="KW-0732">Signal</keyword>
<dbReference type="Gene3D" id="3.40.50.2300">
    <property type="match status" value="2"/>
</dbReference>
<evidence type="ECO:0000313" key="2">
    <source>
        <dbReference type="EMBL" id="MEA0970309.1"/>
    </source>
</evidence>
<reference evidence="2 3" key="1">
    <citation type="submission" date="2023-03" db="EMBL/GenBank/DDBJ databases">
        <title>Host association and intracellularity evolved multiple times independently in the Rickettsiales.</title>
        <authorList>
            <person name="Castelli M."/>
            <person name="Nardi T."/>
            <person name="Gammuto L."/>
            <person name="Bellinzona G."/>
            <person name="Sabaneyeva E."/>
            <person name="Potekhin A."/>
            <person name="Serra V."/>
            <person name="Petroni G."/>
            <person name="Sassera D."/>
        </authorList>
    </citation>
    <scope>NUCLEOTIDE SEQUENCE [LARGE SCALE GENOMIC DNA]</scope>
    <source>
        <strain evidence="2 3">Sr 2-6</strain>
    </source>
</reference>
<sequence length="324" mass="35140">MVKTFIWLIAIFLSSLSIADAKDTAKTVKKVYINQLVQHPALDMTTKGIIDGLAELGYINGKNLDLKIHNAQGDTILANQISARLVSLNPDVVVGNPTITAQSFVKYAKEGKVKLVFTSVTDPVGAKIVNRLDQPGDNVTGVSNFVALEPQIEMFQKIKPTMKKLGFLYNPGELNSITLLNMLKEICPRYGLEVIGITASKTSEVYQSAVKLSLLVDAIFISNDNMALSALKTIIKAANAQQIPVFVSDTDIVKDGALAALGPNQYEIGKQTARLIARILNGEDINKMNVEFPKGTELFLNQSAAAKLGIVFPKELLAKADKII</sequence>
<evidence type="ECO:0000313" key="3">
    <source>
        <dbReference type="Proteomes" id="UP001291687"/>
    </source>
</evidence>
<proteinExistence type="predicted"/>
<protein>
    <submittedName>
        <fullName evidence="2">ABC transporter substrate-binding protein</fullName>
    </submittedName>
</protein>
<evidence type="ECO:0000256" key="1">
    <source>
        <dbReference type="SAM" id="SignalP"/>
    </source>
</evidence>
<dbReference type="CDD" id="cd06325">
    <property type="entry name" value="PBP1_ABC_unchar_transporter"/>
    <property type="match status" value="1"/>
</dbReference>
<organism evidence="2 3">
    <name type="scientific">Candidatus Megaera venefica</name>
    <dbReference type="NCBI Taxonomy" id="2055910"/>
    <lineage>
        <taxon>Bacteria</taxon>
        <taxon>Pseudomonadati</taxon>
        <taxon>Pseudomonadota</taxon>
        <taxon>Alphaproteobacteria</taxon>
        <taxon>Rickettsiales</taxon>
        <taxon>Rickettsiaceae</taxon>
        <taxon>Candidatus Megaera</taxon>
    </lineage>
</organism>
<accession>A0ABU5NAW4</accession>
<dbReference type="RefSeq" id="WP_322776212.1">
    <property type="nucleotide sequence ID" value="NZ_JARJFB010000010.1"/>
</dbReference>
<name>A0ABU5NAW4_9RICK</name>
<feature type="chain" id="PRO_5046472648" evidence="1">
    <location>
        <begin position="20"/>
        <end position="324"/>
    </location>
</feature>
<dbReference type="InterPro" id="IPR028082">
    <property type="entry name" value="Peripla_BP_I"/>
</dbReference>
<keyword evidence="3" id="KW-1185">Reference proteome</keyword>
<dbReference type="Pfam" id="PF04392">
    <property type="entry name" value="ABC_sub_bind"/>
    <property type="match status" value="1"/>
</dbReference>
<dbReference type="PANTHER" id="PTHR35271:SF1">
    <property type="entry name" value="ABC TRANSPORTER, SUBSTRATE-BINDING LIPOPROTEIN"/>
    <property type="match status" value="1"/>
</dbReference>
<feature type="signal peptide" evidence="1">
    <location>
        <begin position="1"/>
        <end position="19"/>
    </location>
</feature>
<gene>
    <name evidence="2" type="ORF">Megvenef_00267</name>
</gene>
<dbReference type="SUPFAM" id="SSF53822">
    <property type="entry name" value="Periplasmic binding protein-like I"/>
    <property type="match status" value="1"/>
</dbReference>
<dbReference type="EMBL" id="JARJFB010000010">
    <property type="protein sequence ID" value="MEA0970309.1"/>
    <property type="molecule type" value="Genomic_DNA"/>
</dbReference>
<dbReference type="PANTHER" id="PTHR35271">
    <property type="entry name" value="ABC TRANSPORTER, SUBSTRATE-BINDING LIPOPROTEIN-RELATED"/>
    <property type="match status" value="1"/>
</dbReference>
<comment type="caution">
    <text evidence="2">The sequence shown here is derived from an EMBL/GenBank/DDBJ whole genome shotgun (WGS) entry which is preliminary data.</text>
</comment>
<dbReference type="Proteomes" id="UP001291687">
    <property type="component" value="Unassembled WGS sequence"/>
</dbReference>